<evidence type="ECO:0000256" key="1">
    <source>
        <dbReference type="SAM" id="MobiDB-lite"/>
    </source>
</evidence>
<dbReference type="AlphaFoldDB" id="A0A2M7QJ08"/>
<sequence length="342" mass="37064">MYPNTQNTISKISEQITKGNSGIILIPQNPTVDAIAAATSLYIALTKANKSVGIACSTQITSDLLGADKIQQTLSAGGENLVVSFPYTDGTIDKIDYNIAGSLFNLVITPRPGYPKLNPDQVKYSYTGGQFDFIITIDTPNLNALGQIYTDNQSQIQGKNIINIDRHLTNGFFGTTNMVNKTASSTSELVYKVIEGLSVQFDKDISTNLYTGIASATNNFTSYSVNAETFETIAKLMKAGAVKKTMKQSPVQTYGGSMPQPTFNKPVFQPQSPQVTQPRTQPVFQPPQQGSFQPSTPAFEQQNMGQGPIESVEHSENVSKEGAVQTPQDWLKPKIFKGTGLV</sequence>
<feature type="compositionally biased region" description="Polar residues" evidence="1">
    <location>
        <begin position="250"/>
        <end position="280"/>
    </location>
</feature>
<dbReference type="Pfam" id="PF01368">
    <property type="entry name" value="DHH"/>
    <property type="match status" value="1"/>
</dbReference>
<dbReference type="SUPFAM" id="SSF64182">
    <property type="entry name" value="DHH phosphoesterases"/>
    <property type="match status" value="1"/>
</dbReference>
<feature type="domain" description="DDH" evidence="2">
    <location>
        <begin position="25"/>
        <end position="213"/>
    </location>
</feature>
<evidence type="ECO:0000313" key="3">
    <source>
        <dbReference type="EMBL" id="PIY71955.1"/>
    </source>
</evidence>
<dbReference type="InterPro" id="IPR051319">
    <property type="entry name" value="Oligoribo/pAp-PDE_c-di-AMP_PDE"/>
</dbReference>
<dbReference type="PANTHER" id="PTHR47618:SF1">
    <property type="entry name" value="BIFUNCTIONAL OLIGORIBONUCLEASE AND PAP PHOSPHATASE NRNA"/>
    <property type="match status" value="1"/>
</dbReference>
<dbReference type="Gene3D" id="3.90.1640.10">
    <property type="entry name" value="inorganic pyrophosphatase (n-terminal core)"/>
    <property type="match status" value="1"/>
</dbReference>
<dbReference type="InterPro" id="IPR038763">
    <property type="entry name" value="DHH_sf"/>
</dbReference>
<dbReference type="EMBL" id="PFLI01000116">
    <property type="protein sequence ID" value="PIY71955.1"/>
    <property type="molecule type" value="Genomic_DNA"/>
</dbReference>
<dbReference type="InterPro" id="IPR001667">
    <property type="entry name" value="DDH_dom"/>
</dbReference>
<comment type="caution">
    <text evidence="3">The sequence shown here is derived from an EMBL/GenBank/DDBJ whole genome shotgun (WGS) entry which is preliminary data.</text>
</comment>
<accession>A0A2M7QJ08</accession>
<reference evidence="4" key="1">
    <citation type="submission" date="2017-09" db="EMBL/GenBank/DDBJ databases">
        <title>Depth-based differentiation of microbial function through sediment-hosted aquifers and enrichment of novel symbionts in the deep terrestrial subsurface.</title>
        <authorList>
            <person name="Probst A.J."/>
            <person name="Ladd B."/>
            <person name="Jarett J.K."/>
            <person name="Geller-Mcgrath D.E."/>
            <person name="Sieber C.M.K."/>
            <person name="Emerson J.B."/>
            <person name="Anantharaman K."/>
            <person name="Thomas B.C."/>
            <person name="Malmstrom R."/>
            <person name="Stieglmeier M."/>
            <person name="Klingl A."/>
            <person name="Woyke T."/>
            <person name="Ryan C.M."/>
            <person name="Banfield J.F."/>
        </authorList>
    </citation>
    <scope>NUCLEOTIDE SEQUENCE [LARGE SCALE GENOMIC DNA]</scope>
</reference>
<evidence type="ECO:0000313" key="4">
    <source>
        <dbReference type="Proteomes" id="UP000229401"/>
    </source>
</evidence>
<organism evidence="3 4">
    <name type="scientific">Candidatus Roizmanbacteria bacterium CG_4_10_14_0_8_um_filter_33_9</name>
    <dbReference type="NCBI Taxonomy" id="1974826"/>
    <lineage>
        <taxon>Bacteria</taxon>
        <taxon>Candidatus Roizmaniibacteriota</taxon>
    </lineage>
</organism>
<gene>
    <name evidence="3" type="ORF">COY87_03480</name>
</gene>
<dbReference type="Proteomes" id="UP000229401">
    <property type="component" value="Unassembled WGS sequence"/>
</dbReference>
<evidence type="ECO:0000259" key="2">
    <source>
        <dbReference type="Pfam" id="PF01368"/>
    </source>
</evidence>
<feature type="compositionally biased region" description="Low complexity" evidence="1">
    <location>
        <begin position="281"/>
        <end position="297"/>
    </location>
</feature>
<name>A0A2M7QJ08_9BACT</name>
<dbReference type="PANTHER" id="PTHR47618">
    <property type="entry name" value="BIFUNCTIONAL OLIGORIBONUCLEASE AND PAP PHOSPHATASE NRNA"/>
    <property type="match status" value="1"/>
</dbReference>
<feature type="region of interest" description="Disordered" evidence="1">
    <location>
        <begin position="250"/>
        <end position="326"/>
    </location>
</feature>
<proteinExistence type="predicted"/>
<protein>
    <recommendedName>
        <fullName evidence="2">DDH domain-containing protein</fullName>
    </recommendedName>
</protein>